<dbReference type="InterPro" id="IPR023631">
    <property type="entry name" value="Amidase_dom"/>
</dbReference>
<dbReference type="SUPFAM" id="SSF75304">
    <property type="entry name" value="Amidase signature (AS) enzymes"/>
    <property type="match status" value="1"/>
</dbReference>
<dbReference type="PIRSF" id="PIRSF001221">
    <property type="entry name" value="Amidase_fungi"/>
    <property type="match status" value="1"/>
</dbReference>
<comment type="catalytic activity">
    <reaction evidence="1">
        <text>a monocarboxylic acid amide + H2O = a monocarboxylate + NH4(+)</text>
        <dbReference type="Rhea" id="RHEA:12020"/>
        <dbReference type="ChEBI" id="CHEBI:15377"/>
        <dbReference type="ChEBI" id="CHEBI:28938"/>
        <dbReference type="ChEBI" id="CHEBI:35757"/>
        <dbReference type="ChEBI" id="CHEBI:83628"/>
        <dbReference type="EC" id="3.5.1.4"/>
    </reaction>
</comment>
<evidence type="ECO:0000256" key="1">
    <source>
        <dbReference type="ARBA" id="ARBA00001311"/>
    </source>
</evidence>
<sequence length="589" mass="65538">MVQSVYAILSTGSFIMNIIHGGSWESKKKKKLQERNKQFRKEWLVDQSLLNNVNENSTVSVIDLHFKTGILTDKEIKITQFKKITDLLSKIHSGELTSLEVTIAFCKRAQISQQLTNCLTEVMFNEAIERAKYLDDYYTKNNGKIVGPLHGLPISVKDCFALPNFDSTTGLISYIGNKDIPNNFASLPRQLYDLGAVFYVKTNVPQFMMTCDSDNNLFGRTLNPLNLSLTAGGSSGGEGSILGQHGSILGIGSDIGGSIRIPSMACGVYGFKPSSDSIPFEGIVEPNKVDQTGNGIECTAGPLSVSMDGIEIFLKSVFDSNPSNYDKSLKKTSFNHDLYNQFKDKKNLKIGLLLEDPQFPIHPTIKYNLLKQAEILKTQGFEIIDLSDKFQPLYTLWNHAVRSFTLDIFLPTLWGLMKTGEPPVASLNTLHSDSFGLPPFTKTGVHNLVLERKEIRSIWNRLFDDLQLDAIISPGCHSTAPAHDTYGIPIYTTIWNVTNYPACVIPCGDPVGSIEDAEIVKSINSLKESLNIKTSYLKKNEKSYAFCLNEYNSSVLKNGKPHIQVVTRYFEDEKLLALSKTIDSIINDI</sequence>
<evidence type="ECO:0000313" key="8">
    <source>
        <dbReference type="EMBL" id="GME71575.1"/>
    </source>
</evidence>
<keyword evidence="4" id="KW-0378">Hydrolase</keyword>
<dbReference type="InterPro" id="IPR036928">
    <property type="entry name" value="AS_sf"/>
</dbReference>
<feature type="binding site" evidence="6">
    <location>
        <position position="208"/>
    </location>
    <ligand>
        <name>substrate</name>
    </ligand>
</feature>
<dbReference type="EMBL" id="BSXN01001098">
    <property type="protein sequence ID" value="GME71575.1"/>
    <property type="molecule type" value="Genomic_DNA"/>
</dbReference>
<name>A0A9W6T068_CANBO</name>
<feature type="domain" description="Amidase" evidence="7">
    <location>
        <begin position="100"/>
        <end position="507"/>
    </location>
</feature>
<evidence type="ECO:0000256" key="2">
    <source>
        <dbReference type="ARBA" id="ARBA00009199"/>
    </source>
</evidence>
<dbReference type="PANTHER" id="PTHR46072:SF11">
    <property type="entry name" value="AMIDASE-RELATED"/>
    <property type="match status" value="1"/>
</dbReference>
<protein>
    <recommendedName>
        <fullName evidence="3">amidase</fullName>
        <ecNumber evidence="3">3.5.1.4</ecNumber>
    </recommendedName>
</protein>
<dbReference type="GO" id="GO:0004040">
    <property type="term" value="F:amidase activity"/>
    <property type="evidence" value="ECO:0007669"/>
    <property type="project" value="UniProtKB-EC"/>
</dbReference>
<evidence type="ECO:0000259" key="7">
    <source>
        <dbReference type="Pfam" id="PF01425"/>
    </source>
</evidence>
<feature type="active site" description="Charge relay system" evidence="5">
    <location>
        <position position="157"/>
    </location>
</feature>
<keyword evidence="9" id="KW-1185">Reference proteome</keyword>
<accession>A0A9W6T068</accession>
<reference evidence="8" key="1">
    <citation type="submission" date="2023-04" db="EMBL/GenBank/DDBJ databases">
        <title>Candida boidinii NBRC 10035.</title>
        <authorList>
            <person name="Ichikawa N."/>
            <person name="Sato H."/>
            <person name="Tonouchi N."/>
        </authorList>
    </citation>
    <scope>NUCLEOTIDE SEQUENCE</scope>
    <source>
        <strain evidence="8">NBRC 10035</strain>
    </source>
</reference>
<gene>
    <name evidence="8" type="ORF">Cboi02_000326700</name>
</gene>
<evidence type="ECO:0000256" key="5">
    <source>
        <dbReference type="PIRSR" id="PIRSR001221-1"/>
    </source>
</evidence>
<evidence type="ECO:0000256" key="6">
    <source>
        <dbReference type="PIRSR" id="PIRSR001221-2"/>
    </source>
</evidence>
<feature type="active site" description="Acyl-ester intermediate" evidence="5">
    <location>
        <position position="258"/>
    </location>
</feature>
<feature type="binding site" evidence="6">
    <location>
        <begin position="255"/>
        <end position="258"/>
    </location>
    <ligand>
        <name>substrate</name>
    </ligand>
</feature>
<dbReference type="PROSITE" id="PS00571">
    <property type="entry name" value="AMIDASES"/>
    <property type="match status" value="1"/>
</dbReference>
<feature type="active site" description="Charge relay system" evidence="5">
    <location>
        <position position="234"/>
    </location>
</feature>
<dbReference type="Pfam" id="PF01425">
    <property type="entry name" value="Amidase"/>
    <property type="match status" value="1"/>
</dbReference>
<dbReference type="InterPro" id="IPR020556">
    <property type="entry name" value="Amidase_CS"/>
</dbReference>
<evidence type="ECO:0000256" key="3">
    <source>
        <dbReference type="ARBA" id="ARBA00012922"/>
    </source>
</evidence>
<dbReference type="Gene3D" id="3.90.1300.10">
    <property type="entry name" value="Amidase signature (AS) domain"/>
    <property type="match status" value="1"/>
</dbReference>
<comment type="caution">
    <text evidence="8">The sequence shown here is derived from an EMBL/GenBank/DDBJ whole genome shotgun (WGS) entry which is preliminary data.</text>
</comment>
<proteinExistence type="inferred from homology"/>
<organism evidence="8 9">
    <name type="scientific">Candida boidinii</name>
    <name type="common">Yeast</name>
    <dbReference type="NCBI Taxonomy" id="5477"/>
    <lineage>
        <taxon>Eukaryota</taxon>
        <taxon>Fungi</taxon>
        <taxon>Dikarya</taxon>
        <taxon>Ascomycota</taxon>
        <taxon>Saccharomycotina</taxon>
        <taxon>Pichiomycetes</taxon>
        <taxon>Pichiales</taxon>
        <taxon>Pichiaceae</taxon>
        <taxon>Ogataea</taxon>
        <taxon>Ogataea/Candida clade</taxon>
    </lineage>
</organism>
<dbReference type="EC" id="3.5.1.4" evidence="3"/>
<dbReference type="Proteomes" id="UP001165120">
    <property type="component" value="Unassembled WGS sequence"/>
</dbReference>
<evidence type="ECO:0000256" key="4">
    <source>
        <dbReference type="ARBA" id="ARBA00022801"/>
    </source>
</evidence>
<dbReference type="AlphaFoldDB" id="A0A9W6T068"/>
<comment type="similarity">
    <text evidence="2">Belongs to the amidase family.</text>
</comment>
<dbReference type="PANTHER" id="PTHR46072">
    <property type="entry name" value="AMIDASE-RELATED-RELATED"/>
    <property type="match status" value="1"/>
</dbReference>
<feature type="binding site" evidence="6">
    <location>
        <position position="234"/>
    </location>
    <ligand>
        <name>substrate</name>
    </ligand>
</feature>
<evidence type="ECO:0000313" key="9">
    <source>
        <dbReference type="Proteomes" id="UP001165120"/>
    </source>
</evidence>